<feature type="transmembrane region" description="Helical" evidence="7">
    <location>
        <begin position="126"/>
        <end position="148"/>
    </location>
</feature>
<dbReference type="SUPFAM" id="SSF161098">
    <property type="entry name" value="MetI-like"/>
    <property type="match status" value="1"/>
</dbReference>
<keyword evidence="3" id="KW-1003">Cell membrane</keyword>
<comment type="similarity">
    <text evidence="7">Belongs to the binding-protein-dependent transport system permease family.</text>
</comment>
<evidence type="ECO:0000256" key="1">
    <source>
        <dbReference type="ARBA" id="ARBA00004651"/>
    </source>
</evidence>
<dbReference type="AlphaFoldDB" id="A0A9D1V6B7"/>
<dbReference type="CDD" id="cd06261">
    <property type="entry name" value="TM_PBP2"/>
    <property type="match status" value="1"/>
</dbReference>
<feature type="transmembrane region" description="Helical" evidence="7">
    <location>
        <begin position="265"/>
        <end position="288"/>
    </location>
</feature>
<evidence type="ECO:0000259" key="8">
    <source>
        <dbReference type="PROSITE" id="PS50928"/>
    </source>
</evidence>
<feature type="domain" description="ABC transmembrane type-1" evidence="8">
    <location>
        <begin position="86"/>
        <end position="289"/>
    </location>
</feature>
<proteinExistence type="inferred from homology"/>
<evidence type="ECO:0000256" key="6">
    <source>
        <dbReference type="ARBA" id="ARBA00023136"/>
    </source>
</evidence>
<reference evidence="9" key="1">
    <citation type="journal article" date="2021" name="PeerJ">
        <title>Extensive microbial diversity within the chicken gut microbiome revealed by metagenomics and culture.</title>
        <authorList>
            <person name="Gilroy R."/>
            <person name="Ravi A."/>
            <person name="Getino M."/>
            <person name="Pursley I."/>
            <person name="Horton D.L."/>
            <person name="Alikhan N.F."/>
            <person name="Baker D."/>
            <person name="Gharbi K."/>
            <person name="Hall N."/>
            <person name="Watson M."/>
            <person name="Adriaenssens E.M."/>
            <person name="Foster-Nyarko E."/>
            <person name="Jarju S."/>
            <person name="Secka A."/>
            <person name="Antonio M."/>
            <person name="Oren A."/>
            <person name="Chaudhuri R.R."/>
            <person name="La Ragione R."/>
            <person name="Hildebrand F."/>
            <person name="Pallen M.J."/>
        </authorList>
    </citation>
    <scope>NUCLEOTIDE SEQUENCE</scope>
    <source>
        <strain evidence="9">811</strain>
    </source>
</reference>
<evidence type="ECO:0000256" key="4">
    <source>
        <dbReference type="ARBA" id="ARBA00022692"/>
    </source>
</evidence>
<evidence type="ECO:0000313" key="9">
    <source>
        <dbReference type="EMBL" id="HIX06997.1"/>
    </source>
</evidence>
<evidence type="ECO:0000256" key="2">
    <source>
        <dbReference type="ARBA" id="ARBA00022448"/>
    </source>
</evidence>
<evidence type="ECO:0000313" key="10">
    <source>
        <dbReference type="Proteomes" id="UP000824204"/>
    </source>
</evidence>
<name>A0A9D1V6B7_9FIRM</name>
<dbReference type="PROSITE" id="PS50928">
    <property type="entry name" value="ABC_TM1"/>
    <property type="match status" value="1"/>
</dbReference>
<evidence type="ECO:0000256" key="5">
    <source>
        <dbReference type="ARBA" id="ARBA00022989"/>
    </source>
</evidence>
<accession>A0A9D1V6B7</accession>
<evidence type="ECO:0000256" key="3">
    <source>
        <dbReference type="ARBA" id="ARBA00022475"/>
    </source>
</evidence>
<keyword evidence="5 7" id="KW-1133">Transmembrane helix</keyword>
<dbReference type="GO" id="GO:0055085">
    <property type="term" value="P:transmembrane transport"/>
    <property type="evidence" value="ECO:0007669"/>
    <property type="project" value="InterPro"/>
</dbReference>
<organism evidence="9 10">
    <name type="scientific">Candidatus Borkfalkia faecipullorum</name>
    <dbReference type="NCBI Taxonomy" id="2838510"/>
    <lineage>
        <taxon>Bacteria</taxon>
        <taxon>Bacillati</taxon>
        <taxon>Bacillota</taxon>
        <taxon>Clostridia</taxon>
        <taxon>Christensenellales</taxon>
        <taxon>Christensenellaceae</taxon>
        <taxon>Candidatus Borkfalkia</taxon>
    </lineage>
</organism>
<keyword evidence="6 7" id="KW-0472">Membrane</keyword>
<keyword evidence="2 7" id="KW-0813">Transport</keyword>
<dbReference type="Proteomes" id="UP000824204">
    <property type="component" value="Unassembled WGS sequence"/>
</dbReference>
<evidence type="ECO:0000256" key="7">
    <source>
        <dbReference type="RuleBase" id="RU363032"/>
    </source>
</evidence>
<reference evidence="9" key="2">
    <citation type="submission" date="2021-04" db="EMBL/GenBank/DDBJ databases">
        <authorList>
            <person name="Gilroy R."/>
        </authorList>
    </citation>
    <scope>NUCLEOTIDE SEQUENCE</scope>
    <source>
        <strain evidence="9">811</strain>
    </source>
</reference>
<feature type="transmembrane region" description="Helical" evidence="7">
    <location>
        <begin position="21"/>
        <end position="39"/>
    </location>
</feature>
<dbReference type="InterPro" id="IPR000515">
    <property type="entry name" value="MetI-like"/>
</dbReference>
<sequence length="304" mass="34157">MSKRRRTKSERTRFREKLISFIVLLVVSVVWIIPLLYMIGTSFKSDLELQLHPDTLFPTSWSEWTIEHYYGFIVREGKIDNMPIWMLNSLWSTLATVGLTVLVDLLTAYAVVFLRFRGKGTFMKFLLLWMAVPSVIGTAPSFALYSSIRNALDITGNTETYIYIYFWIILPGITGIFNMLLMRNFFDSIPKDIIDSAKSDGASNFAIFRRVVCPLAKSTIMLIILFTFTGSWNNLLWPQLLLAGGDSYWNTITVALTGYTGGSAWGANGVAMATSVFALIPIFVVFVITQNKMIDGLATTGVKG</sequence>
<comment type="caution">
    <text evidence="9">The sequence shown here is derived from an EMBL/GenBank/DDBJ whole genome shotgun (WGS) entry which is preliminary data.</text>
</comment>
<dbReference type="GO" id="GO:0005886">
    <property type="term" value="C:plasma membrane"/>
    <property type="evidence" value="ECO:0007669"/>
    <property type="project" value="UniProtKB-SubCell"/>
</dbReference>
<feature type="transmembrane region" description="Helical" evidence="7">
    <location>
        <begin position="160"/>
        <end position="181"/>
    </location>
</feature>
<feature type="transmembrane region" description="Helical" evidence="7">
    <location>
        <begin position="90"/>
        <end position="114"/>
    </location>
</feature>
<protein>
    <submittedName>
        <fullName evidence="9">Carbohydrate ABC transporter permease</fullName>
    </submittedName>
</protein>
<comment type="subcellular location">
    <subcellularLocation>
        <location evidence="1 7">Cell membrane</location>
        <topology evidence="1 7">Multi-pass membrane protein</topology>
    </subcellularLocation>
</comment>
<feature type="transmembrane region" description="Helical" evidence="7">
    <location>
        <begin position="211"/>
        <end position="232"/>
    </location>
</feature>
<dbReference type="PANTHER" id="PTHR43744:SF12">
    <property type="entry name" value="ABC TRANSPORTER PERMEASE PROTEIN MG189-RELATED"/>
    <property type="match status" value="1"/>
</dbReference>
<gene>
    <name evidence="9" type="ORF">H9741_00810</name>
</gene>
<dbReference type="Gene3D" id="1.10.3720.10">
    <property type="entry name" value="MetI-like"/>
    <property type="match status" value="1"/>
</dbReference>
<dbReference type="EMBL" id="DXFX01000009">
    <property type="protein sequence ID" value="HIX06997.1"/>
    <property type="molecule type" value="Genomic_DNA"/>
</dbReference>
<dbReference type="Pfam" id="PF00528">
    <property type="entry name" value="BPD_transp_1"/>
    <property type="match status" value="1"/>
</dbReference>
<dbReference type="PANTHER" id="PTHR43744">
    <property type="entry name" value="ABC TRANSPORTER PERMEASE PROTEIN MG189-RELATED-RELATED"/>
    <property type="match status" value="1"/>
</dbReference>
<dbReference type="InterPro" id="IPR035906">
    <property type="entry name" value="MetI-like_sf"/>
</dbReference>
<keyword evidence="4 7" id="KW-0812">Transmembrane</keyword>